<keyword evidence="2" id="KW-1185">Reference proteome</keyword>
<sequence length="390" mass="42873">MHGEEAFPRLRNRLFRHLAEHEGYRSIAIESDYVAGLEVDEFVARGVGSLDDVMRRGFSHGLGESAADRELVHWMREYNQDRPAADRLRFFGFDAPIEMTGAAGPRSVLTALHGYLADHVDADLIPCSLDTIDRLTGDDERWTAPEAIMDPSRSVGSSADVSELRLITDDLLTLLVSESPRLVSATSRDDWWQACLFGRTAAGLLRYHTVMADPSASRVVRLMGLRDTMMADNLGAIVESQAQRGHTLVFAHNRHLQKDKSRWTLPPGWGSLEGRTLEWWSAGAIVSAQLGDQYAFVASALGAARGQGLNVPRADTLEGVLSTLPENRYVIDSARLATALDGMGTELALRTDDSVNYDYFALDPDHLKETDGVVFIRDIAASSPHTPAAD</sequence>
<dbReference type="SUPFAM" id="SSF159501">
    <property type="entry name" value="EreA/ChaN-like"/>
    <property type="match status" value="1"/>
</dbReference>
<evidence type="ECO:0000313" key="1">
    <source>
        <dbReference type="EMBL" id="GAA3805707.1"/>
    </source>
</evidence>
<evidence type="ECO:0000313" key="2">
    <source>
        <dbReference type="Proteomes" id="UP001500888"/>
    </source>
</evidence>
<dbReference type="EMBL" id="BAAAZR010000004">
    <property type="protein sequence ID" value="GAA3805707.1"/>
    <property type="molecule type" value="Genomic_DNA"/>
</dbReference>
<dbReference type="CDD" id="cd14728">
    <property type="entry name" value="Ere-like"/>
    <property type="match status" value="1"/>
</dbReference>
<organism evidence="1 2">
    <name type="scientific">Sphaerisporangium flaviroseum</name>
    <dbReference type="NCBI Taxonomy" id="509199"/>
    <lineage>
        <taxon>Bacteria</taxon>
        <taxon>Bacillati</taxon>
        <taxon>Actinomycetota</taxon>
        <taxon>Actinomycetes</taxon>
        <taxon>Streptosporangiales</taxon>
        <taxon>Streptosporangiaceae</taxon>
        <taxon>Sphaerisporangium</taxon>
    </lineage>
</organism>
<proteinExistence type="predicted"/>
<dbReference type="InterPro" id="IPR014622">
    <property type="entry name" value="UCP036794_erythomycin"/>
</dbReference>
<dbReference type="Gene3D" id="3.40.1660.10">
    <property type="entry name" value="EreA-like (biosynthetic domain)"/>
    <property type="match status" value="1"/>
</dbReference>
<name>A0ABP7I0P4_9ACTN</name>
<dbReference type="Gene3D" id="3.30.1870.10">
    <property type="entry name" value="EreA-like, domain 2"/>
    <property type="match status" value="1"/>
</dbReference>
<dbReference type="PANTHER" id="PTHR31299">
    <property type="entry name" value="ESTERASE, PUTATIVE (AFU_ORTHOLOGUE AFUA_1G05850)-RELATED"/>
    <property type="match status" value="1"/>
</dbReference>
<protein>
    <submittedName>
        <fullName evidence="1">Erythromycin esterase family protein</fullName>
    </submittedName>
</protein>
<accession>A0ABP7I0P4</accession>
<dbReference type="Pfam" id="PF05139">
    <property type="entry name" value="Erythro_esteras"/>
    <property type="match status" value="1"/>
</dbReference>
<dbReference type="InterPro" id="IPR007815">
    <property type="entry name" value="Emycin_Estase"/>
</dbReference>
<gene>
    <name evidence="1" type="ORF">GCM10022226_27250</name>
</gene>
<dbReference type="PIRSF" id="PIRSF036794">
    <property type="entry name" value="UCP_erythr_ester"/>
    <property type="match status" value="1"/>
</dbReference>
<dbReference type="Proteomes" id="UP001500888">
    <property type="component" value="Unassembled WGS sequence"/>
</dbReference>
<comment type="caution">
    <text evidence="1">The sequence shown here is derived from an EMBL/GenBank/DDBJ whole genome shotgun (WGS) entry which is preliminary data.</text>
</comment>
<dbReference type="PANTHER" id="PTHR31299:SF0">
    <property type="entry name" value="ESTERASE, PUTATIVE (AFU_ORTHOLOGUE AFUA_1G05850)-RELATED"/>
    <property type="match status" value="1"/>
</dbReference>
<dbReference type="InterPro" id="IPR052036">
    <property type="entry name" value="Hydrolase/PRTase-associated"/>
</dbReference>
<reference evidence="2" key="1">
    <citation type="journal article" date="2019" name="Int. J. Syst. Evol. Microbiol.">
        <title>The Global Catalogue of Microorganisms (GCM) 10K type strain sequencing project: providing services to taxonomists for standard genome sequencing and annotation.</title>
        <authorList>
            <consortium name="The Broad Institute Genomics Platform"/>
            <consortium name="The Broad Institute Genome Sequencing Center for Infectious Disease"/>
            <person name="Wu L."/>
            <person name="Ma J."/>
        </authorList>
    </citation>
    <scope>NUCLEOTIDE SEQUENCE [LARGE SCALE GENOMIC DNA]</scope>
    <source>
        <strain evidence="2">JCM 16908</strain>
    </source>
</reference>